<reference evidence="3 4" key="1">
    <citation type="submission" date="2018-05" db="EMBL/GenBank/DDBJ databases">
        <title>Evolution of GPA BGCs.</title>
        <authorList>
            <person name="Waglechner N."/>
            <person name="Wright G.D."/>
        </authorList>
    </citation>
    <scope>NUCLEOTIDE SEQUENCE [LARGE SCALE GENOMIC DNA]</scope>
    <source>
        <strain evidence="3 4">A82846</strain>
    </source>
</reference>
<dbReference type="Proteomes" id="UP000287547">
    <property type="component" value="Unassembled WGS sequence"/>
</dbReference>
<dbReference type="EMBL" id="QHKI01000003">
    <property type="protein sequence ID" value="RSM89423.1"/>
    <property type="molecule type" value="Genomic_DNA"/>
</dbReference>
<protein>
    <recommendedName>
        <fullName evidence="2">DUF6542 domain-containing protein</fullName>
    </recommendedName>
</protein>
<evidence type="ECO:0000259" key="2">
    <source>
        <dbReference type="Pfam" id="PF20177"/>
    </source>
</evidence>
<dbReference type="RefSeq" id="WP_037252724.1">
    <property type="nucleotide sequence ID" value="NZ_QHKI01000003.1"/>
</dbReference>
<dbReference type="Pfam" id="PF20177">
    <property type="entry name" value="DUF6542"/>
    <property type="match status" value="1"/>
</dbReference>
<evidence type="ECO:0000256" key="1">
    <source>
        <dbReference type="SAM" id="Phobius"/>
    </source>
</evidence>
<evidence type="ECO:0000313" key="3">
    <source>
        <dbReference type="EMBL" id="RSM89423.1"/>
    </source>
</evidence>
<organism evidence="3 4">
    <name type="scientific">Kibdelosporangium aridum</name>
    <dbReference type="NCBI Taxonomy" id="2030"/>
    <lineage>
        <taxon>Bacteria</taxon>
        <taxon>Bacillati</taxon>
        <taxon>Actinomycetota</taxon>
        <taxon>Actinomycetes</taxon>
        <taxon>Pseudonocardiales</taxon>
        <taxon>Pseudonocardiaceae</taxon>
        <taxon>Kibdelosporangium</taxon>
    </lineage>
</organism>
<feature type="domain" description="DUF6542" evidence="2">
    <location>
        <begin position="2"/>
        <end position="99"/>
    </location>
</feature>
<accession>A0A428ZN07</accession>
<keyword evidence="1" id="KW-0812">Transmembrane</keyword>
<keyword evidence="1" id="KW-0472">Membrane</keyword>
<feature type="transmembrane region" description="Helical" evidence="1">
    <location>
        <begin position="82"/>
        <end position="99"/>
    </location>
</feature>
<evidence type="ECO:0000313" key="4">
    <source>
        <dbReference type="Proteomes" id="UP000287547"/>
    </source>
</evidence>
<feature type="transmembrane region" description="Helical" evidence="1">
    <location>
        <begin position="46"/>
        <end position="67"/>
    </location>
</feature>
<gene>
    <name evidence="3" type="ORF">DMH04_05310</name>
</gene>
<feature type="transmembrane region" description="Helical" evidence="1">
    <location>
        <begin position="12"/>
        <end position="39"/>
    </location>
</feature>
<comment type="caution">
    <text evidence="3">The sequence shown here is derived from an EMBL/GenBank/DDBJ whole genome shotgun (WGS) entry which is preliminary data.</text>
</comment>
<dbReference type="InterPro" id="IPR046672">
    <property type="entry name" value="DUF6542"/>
</dbReference>
<dbReference type="AlphaFoldDB" id="A0A428ZN07"/>
<sequence>MVPGWLAVLGPGAIAVGGLIAGGVYFPLSIIVGCVLAAVLAERAAFFAVAVQPPLITAATVAGAVLLGEPLLDGATQLAETFPYLGGTIVAVLVILALRSRAGTRMEKRVQLTR</sequence>
<keyword evidence="1" id="KW-1133">Transmembrane helix</keyword>
<proteinExistence type="predicted"/>
<name>A0A428ZN07_KIBAR</name>